<dbReference type="EMBL" id="JACIEB010000004">
    <property type="protein sequence ID" value="MBB3982240.1"/>
    <property type="molecule type" value="Genomic_DNA"/>
</dbReference>
<evidence type="ECO:0000313" key="2">
    <source>
        <dbReference type="Proteomes" id="UP000552757"/>
    </source>
</evidence>
<reference evidence="1 2" key="1">
    <citation type="submission" date="2020-08" db="EMBL/GenBank/DDBJ databases">
        <title>Genomic Encyclopedia of Type Strains, Phase IV (KMG-IV): sequencing the most valuable type-strain genomes for metagenomic binning, comparative biology and taxonomic classification.</title>
        <authorList>
            <person name="Goeker M."/>
        </authorList>
    </citation>
    <scope>NUCLEOTIDE SEQUENCE [LARGE SCALE GENOMIC DNA]</scope>
    <source>
        <strain evidence="1 2">DSM 29348</strain>
    </source>
</reference>
<protein>
    <recommendedName>
        <fullName evidence="3">TetR family transcriptional regulator</fullName>
    </recommendedName>
</protein>
<dbReference type="RefSeq" id="WP_183955328.1">
    <property type="nucleotide sequence ID" value="NZ_JACIEB010000004.1"/>
</dbReference>
<evidence type="ECO:0008006" key="3">
    <source>
        <dbReference type="Google" id="ProtNLM"/>
    </source>
</evidence>
<comment type="caution">
    <text evidence="1">The sequence shown here is derived from an EMBL/GenBank/DDBJ whole genome shotgun (WGS) entry which is preliminary data.</text>
</comment>
<accession>A0A7W6DFA9</accession>
<dbReference type="Proteomes" id="UP000552757">
    <property type="component" value="Unassembled WGS sequence"/>
</dbReference>
<sequence length="221" mass="23943">MIANDEPASGSTIADGAVATQVHPVKRSVGRPRRLTLDAIVDAACTVGIEALEMHTVAQTLNTGVATLYGYVRGRDHLLELVAERMASRALADNYGGTWQEVLRGHAALCFAMFNSRPEMIGNLIGGEKTDRELAYAANILAMLEKRGLTRTQALDIYVETNQAVIGAAVLLVRRKILANAGVDEHGKVIPLPPGLGDYRPTIDRIVRDFEAILDDDLKRS</sequence>
<name>A0A7W6DFA9_9SPHN</name>
<organism evidence="1 2">
    <name type="scientific">Sphingobium fontiphilum</name>
    <dbReference type="NCBI Taxonomy" id="944425"/>
    <lineage>
        <taxon>Bacteria</taxon>
        <taxon>Pseudomonadati</taxon>
        <taxon>Pseudomonadota</taxon>
        <taxon>Alphaproteobacteria</taxon>
        <taxon>Sphingomonadales</taxon>
        <taxon>Sphingomonadaceae</taxon>
        <taxon>Sphingobium</taxon>
    </lineage>
</organism>
<dbReference type="SUPFAM" id="SSF46689">
    <property type="entry name" value="Homeodomain-like"/>
    <property type="match status" value="1"/>
</dbReference>
<dbReference type="AlphaFoldDB" id="A0A7W6DFA9"/>
<proteinExistence type="predicted"/>
<keyword evidence="2" id="KW-1185">Reference proteome</keyword>
<evidence type="ECO:0000313" key="1">
    <source>
        <dbReference type="EMBL" id="MBB3982240.1"/>
    </source>
</evidence>
<gene>
    <name evidence="1" type="ORF">GGR44_001903</name>
</gene>
<dbReference type="Gene3D" id="1.10.357.10">
    <property type="entry name" value="Tetracycline Repressor, domain 2"/>
    <property type="match status" value="1"/>
</dbReference>
<dbReference type="InterPro" id="IPR009057">
    <property type="entry name" value="Homeodomain-like_sf"/>
</dbReference>